<keyword evidence="2" id="KW-1185">Reference proteome</keyword>
<proteinExistence type="predicted"/>
<comment type="caution">
    <text evidence="1">The sequence shown here is derived from an EMBL/GenBank/DDBJ whole genome shotgun (WGS) entry which is preliminary data.</text>
</comment>
<sequence length="84" mass="9277">MLTRQDGLQVGVFTPDDLELMRNAFHLALSSEKGLDGSDKGEDLGRSIIRLYRMGLHEPQKLGAVAALMTSTRLVRNTGRLHIS</sequence>
<evidence type="ECO:0000313" key="1">
    <source>
        <dbReference type="EMBL" id="CAD7046019.1"/>
    </source>
</evidence>
<organism evidence="1 2">
    <name type="scientific">Pseudorhizobium halotolerans</name>
    <dbReference type="NCBI Taxonomy" id="1233081"/>
    <lineage>
        <taxon>Bacteria</taxon>
        <taxon>Pseudomonadati</taxon>
        <taxon>Pseudomonadota</taxon>
        <taxon>Alphaproteobacteria</taxon>
        <taxon>Hyphomicrobiales</taxon>
        <taxon>Rhizobiaceae</taxon>
        <taxon>Rhizobium/Agrobacterium group</taxon>
        <taxon>Pseudorhizobium</taxon>
    </lineage>
</organism>
<dbReference type="RefSeq" id="WP_052637568.1">
    <property type="nucleotide sequence ID" value="NZ_CABFWE030000008.1"/>
</dbReference>
<accession>A0ABM8PSH9</accession>
<reference evidence="1 2" key="1">
    <citation type="submission" date="2020-11" db="EMBL/GenBank/DDBJ databases">
        <authorList>
            <person name="Lassalle F."/>
        </authorList>
    </citation>
    <scope>NUCLEOTIDE SEQUENCE [LARGE SCALE GENOMIC DNA]</scope>
    <source>
        <strain evidence="1 2">AB21</strain>
    </source>
</reference>
<evidence type="ECO:0000313" key="2">
    <source>
        <dbReference type="Proteomes" id="UP000601041"/>
    </source>
</evidence>
<gene>
    <name evidence="1" type="ORF">RHAB21_03623</name>
</gene>
<name>A0ABM8PSH9_9HYPH</name>
<protein>
    <submittedName>
        <fullName evidence="1">Uncharacterized protein</fullName>
    </submittedName>
</protein>
<dbReference type="EMBL" id="CABFWE030000008">
    <property type="protein sequence ID" value="CAD7046019.1"/>
    <property type="molecule type" value="Genomic_DNA"/>
</dbReference>
<dbReference type="Proteomes" id="UP000601041">
    <property type="component" value="Unassembled WGS sequence"/>
</dbReference>